<evidence type="ECO:0000313" key="5">
    <source>
        <dbReference type="EMBL" id="MQM18410.1"/>
    </source>
</evidence>
<evidence type="ECO:0008006" key="7">
    <source>
        <dbReference type="Google" id="ProtNLM"/>
    </source>
</evidence>
<name>A0A843XGR8_COLES</name>
<keyword evidence="2" id="KW-0804">Transcription</keyword>
<accession>A0A843XGR8</accession>
<feature type="compositionally biased region" description="Gly residues" evidence="4">
    <location>
        <begin position="35"/>
        <end position="47"/>
    </location>
</feature>
<dbReference type="PROSITE" id="PS50985">
    <property type="entry name" value="GRAS"/>
    <property type="match status" value="1"/>
</dbReference>
<evidence type="ECO:0000256" key="3">
    <source>
        <dbReference type="PROSITE-ProRule" id="PRU01191"/>
    </source>
</evidence>
<evidence type="ECO:0000313" key="6">
    <source>
        <dbReference type="Proteomes" id="UP000652761"/>
    </source>
</evidence>
<dbReference type="Pfam" id="PF03514">
    <property type="entry name" value="GRAS"/>
    <property type="match status" value="1"/>
</dbReference>
<keyword evidence="6" id="KW-1185">Reference proteome</keyword>
<dbReference type="OrthoDB" id="666726at2759"/>
<comment type="caution">
    <text evidence="3">Lacks conserved residue(s) required for the propagation of feature annotation.</text>
</comment>
<evidence type="ECO:0000256" key="2">
    <source>
        <dbReference type="ARBA" id="ARBA00023163"/>
    </source>
</evidence>
<evidence type="ECO:0000256" key="4">
    <source>
        <dbReference type="SAM" id="MobiDB-lite"/>
    </source>
</evidence>
<feature type="compositionally biased region" description="Basic and acidic residues" evidence="4">
    <location>
        <begin position="48"/>
        <end position="60"/>
    </location>
</feature>
<sequence>MRGAPFSLQGKGDVPVEVAAATGALWKSTATSSSGSGGSSGGGIGKKGGVEPRSVLDHRRSPSPPTSTSTLCSSQGGGGGGSTDSAGVAAVSDNPLHKWPPSQDTPSSASAEAAVGGGGGNGEGRREDWTAELQPIPAGLEIGLLGSDKCGLGMEDWESVMLAEPGGGGGTSPGHDQSFLKWIMGEVEDPTSAGGLRQQCHHQVLPQVAMEFEGGGGALGGPPGLVDPVFGFEHLGGMGVGLSGSLVAPPPSSSSSSSSPVASLGGFSVLNSNNGSTNIDSRILPISPGSGHLQALKGPIFGNNSNPNPFFSPPAGNTLQLPLSMPPGMLFQEPSVEEKPHLFGPNLFLSPQQAHPPPPNPAFFLPYAQPDQQQHHPLLPPRPKRLQYSMADPSCQVPPGVPFSDPVKDPFLRRLQQQQHPQGAESLHPLPYHNLPQVPMKPKVASDEAAAATAAHQQQQQQQQVLVDQLLKAAEMVEARNFVNARGILARLNHQLSPIGKPLVRSAYYCKEALQCIITHSSNSVLPSTFPPLLRNPSSAALSTPLDVVLKLSAYKAFSEVSPIVQFANFTCTQALLEELNGCGHIHIIDFDIGVGGQWSSFMQELAQRRCSATAATPVLKITAFASLYSNHPLELGLTRENLSQFASDLNIPFEINILSIDNFEPANLLNVVRSDEAIAVNLPVGLAYPSIAALLRLVKQLAPKIVVSVDHGCDRSEATFSRYFLHSLQSAAFLLDSIDAAGTSLDVTNKIERYLLQPRIENAFLVRHRAADKALPWRTLFNSSGFVSVPFSNFTETQAECLLKRFQVRGFHVEKRQQSLLLCWQQGELASVSAWRC</sequence>
<dbReference type="EMBL" id="NMUH01008173">
    <property type="protein sequence ID" value="MQM18410.1"/>
    <property type="molecule type" value="Genomic_DNA"/>
</dbReference>
<dbReference type="PANTHER" id="PTHR31636">
    <property type="entry name" value="OSJNBA0084A10.13 PROTEIN-RELATED"/>
    <property type="match status" value="1"/>
</dbReference>
<comment type="similarity">
    <text evidence="3">Belongs to the GRAS family.</text>
</comment>
<dbReference type="InterPro" id="IPR005202">
    <property type="entry name" value="TF_GRAS"/>
</dbReference>
<keyword evidence="1" id="KW-0805">Transcription regulation</keyword>
<reference evidence="5" key="1">
    <citation type="submission" date="2017-07" db="EMBL/GenBank/DDBJ databases">
        <title>Taro Niue Genome Assembly and Annotation.</title>
        <authorList>
            <person name="Atibalentja N."/>
            <person name="Keating K."/>
            <person name="Fields C.J."/>
        </authorList>
    </citation>
    <scope>NUCLEOTIDE SEQUENCE</scope>
    <source>
        <strain evidence="5">Niue_2</strain>
        <tissue evidence="5">Leaf</tissue>
    </source>
</reference>
<gene>
    <name evidence="5" type="ORF">Taro_051400</name>
</gene>
<dbReference type="Proteomes" id="UP000652761">
    <property type="component" value="Unassembled WGS sequence"/>
</dbReference>
<feature type="short sequence motif" description="VHIID" evidence="3">
    <location>
        <begin position="586"/>
        <end position="590"/>
    </location>
</feature>
<comment type="caution">
    <text evidence="5">The sequence shown here is derived from an EMBL/GenBank/DDBJ whole genome shotgun (WGS) entry which is preliminary data.</text>
</comment>
<feature type="region of interest" description="SAW" evidence="3">
    <location>
        <begin position="766"/>
        <end position="837"/>
    </location>
</feature>
<evidence type="ECO:0000256" key="1">
    <source>
        <dbReference type="ARBA" id="ARBA00023015"/>
    </source>
</evidence>
<protein>
    <recommendedName>
        <fullName evidence="7">Scarecrow-like protein 6</fullName>
    </recommendedName>
</protein>
<organism evidence="5 6">
    <name type="scientific">Colocasia esculenta</name>
    <name type="common">Wild taro</name>
    <name type="synonym">Arum esculentum</name>
    <dbReference type="NCBI Taxonomy" id="4460"/>
    <lineage>
        <taxon>Eukaryota</taxon>
        <taxon>Viridiplantae</taxon>
        <taxon>Streptophyta</taxon>
        <taxon>Embryophyta</taxon>
        <taxon>Tracheophyta</taxon>
        <taxon>Spermatophyta</taxon>
        <taxon>Magnoliopsida</taxon>
        <taxon>Liliopsida</taxon>
        <taxon>Araceae</taxon>
        <taxon>Aroideae</taxon>
        <taxon>Colocasieae</taxon>
        <taxon>Colocasia</taxon>
    </lineage>
</organism>
<dbReference type="AlphaFoldDB" id="A0A843XGR8"/>
<proteinExistence type="inferred from homology"/>
<feature type="region of interest" description="Disordered" evidence="4">
    <location>
        <begin position="27"/>
        <end position="127"/>
    </location>
</feature>